<evidence type="ECO:0000256" key="3">
    <source>
        <dbReference type="ARBA" id="ARBA00022490"/>
    </source>
</evidence>
<dbReference type="InterPro" id="IPR013783">
    <property type="entry name" value="Ig-like_fold"/>
</dbReference>
<dbReference type="Gene3D" id="2.60.40.10">
    <property type="entry name" value="Immunoglobulins"/>
    <property type="match status" value="4"/>
</dbReference>
<reference evidence="8" key="2">
    <citation type="submission" date="2025-09" db="UniProtKB">
        <authorList>
            <consortium name="Ensembl"/>
        </authorList>
    </citation>
    <scope>IDENTIFICATION</scope>
</reference>
<dbReference type="Pfam" id="PF22544">
    <property type="entry name" value="HYDIN_VesB_CFA65-like_Ig"/>
    <property type="match status" value="2"/>
</dbReference>
<dbReference type="GO" id="GO:0005930">
    <property type="term" value="C:axoneme"/>
    <property type="evidence" value="ECO:0007669"/>
    <property type="project" value="TreeGrafter"/>
</dbReference>
<evidence type="ECO:0000256" key="5">
    <source>
        <dbReference type="ARBA" id="ARBA00023273"/>
    </source>
</evidence>
<dbReference type="Ensembl" id="ENSSCAT00000018315.1">
    <property type="protein sequence ID" value="ENSSCAP00000016340.1"/>
    <property type="gene ID" value="ENSSCAG00000011958.1"/>
</dbReference>
<reference evidence="8" key="1">
    <citation type="submission" date="2025-08" db="UniProtKB">
        <authorList>
            <consortium name="Ensembl"/>
        </authorList>
    </citation>
    <scope>IDENTIFICATION</scope>
</reference>
<feature type="region of interest" description="Disordered" evidence="6">
    <location>
        <begin position="1"/>
        <end position="45"/>
    </location>
</feature>
<evidence type="ECO:0000313" key="9">
    <source>
        <dbReference type="Proteomes" id="UP000694409"/>
    </source>
</evidence>
<keyword evidence="5" id="KW-0966">Cell projection</keyword>
<dbReference type="NCBIfam" id="NF012200">
    <property type="entry name" value="choice_anch_D"/>
    <property type="match status" value="1"/>
</dbReference>
<dbReference type="AlphaFoldDB" id="A0A8C9ND37"/>
<dbReference type="InterPro" id="IPR053879">
    <property type="entry name" value="HYDIN_VesB_CFA65-like_Ig"/>
</dbReference>
<evidence type="ECO:0000256" key="2">
    <source>
        <dbReference type="ARBA" id="ARBA00004496"/>
    </source>
</evidence>
<dbReference type="InterPro" id="IPR033305">
    <property type="entry name" value="Hydin-like"/>
</dbReference>
<evidence type="ECO:0000256" key="6">
    <source>
        <dbReference type="SAM" id="MobiDB-lite"/>
    </source>
</evidence>
<dbReference type="Proteomes" id="UP000694409">
    <property type="component" value="Unassembled WGS sequence"/>
</dbReference>
<dbReference type="PANTHER" id="PTHR23053:SF0">
    <property type="entry name" value="HYDROCEPHALUS-INDUCING PROTEIN HOMOLOG"/>
    <property type="match status" value="1"/>
</dbReference>
<evidence type="ECO:0000256" key="4">
    <source>
        <dbReference type="ARBA" id="ARBA00023069"/>
    </source>
</evidence>
<evidence type="ECO:0000313" key="8">
    <source>
        <dbReference type="Ensembl" id="ENSSCAP00000016340.1"/>
    </source>
</evidence>
<keyword evidence="9" id="KW-1185">Reference proteome</keyword>
<name>A0A8C9ND37_SERCA</name>
<dbReference type="OMA" id="VICPTIH"/>
<dbReference type="GeneTree" id="ENSGT00940000163228"/>
<comment type="subcellular location">
    <subcellularLocation>
        <location evidence="1">Cell projection</location>
        <location evidence="1">Cilium</location>
    </subcellularLocation>
    <subcellularLocation>
        <location evidence="2">Cytoplasm</location>
    </subcellularLocation>
</comment>
<feature type="domain" description="HYDIN/VesB/CFA65-like Ig-like" evidence="7">
    <location>
        <begin position="152"/>
        <end position="244"/>
    </location>
</feature>
<dbReference type="PANTHER" id="PTHR23053">
    <property type="entry name" value="DLEC1 DELETED IN LUNG AND ESOPHAGEAL CANCER 1"/>
    <property type="match status" value="1"/>
</dbReference>
<keyword evidence="3" id="KW-0963">Cytoplasm</keyword>
<proteinExistence type="predicted"/>
<keyword evidence="4" id="KW-0969">Cilium</keyword>
<dbReference type="GO" id="GO:0003341">
    <property type="term" value="P:cilium movement"/>
    <property type="evidence" value="ECO:0007669"/>
    <property type="project" value="TreeGrafter"/>
</dbReference>
<feature type="domain" description="HYDIN/VesB/CFA65-like Ig-like" evidence="7">
    <location>
        <begin position="402"/>
        <end position="501"/>
    </location>
</feature>
<evidence type="ECO:0000256" key="1">
    <source>
        <dbReference type="ARBA" id="ARBA00004138"/>
    </source>
</evidence>
<protein>
    <recommendedName>
        <fullName evidence="7">HYDIN/VesB/CFA65-like Ig-like domain-containing protein</fullName>
    </recommendedName>
</protein>
<accession>A0A8C9ND37</accession>
<evidence type="ECO:0000259" key="7">
    <source>
        <dbReference type="Pfam" id="PF22544"/>
    </source>
</evidence>
<sequence length="652" mass="72950">TEMSLSTKQRLARAKKLRLPPIVQPQEKRETSHYKFSAADPEQSSFQPCPPEVVFQNFSPGEVCEVPLILRNRDTVPHLLKVTLENSLYFQLVGPNRVYRKVPPGLYATVRILFTPGKKRPFPFPQDYFHQLLCSTEREEFIVPVWAIGARAILDFPDQLDFSVCPVKYSTQKTLLVRSVGDRAACFQLSTQGPFSVIPATGTLDVGDSMQVTVEFQPKKSGDHSGSLVVHYDTGEETHTSLHARAVDALIGLDRNSVTLEKTYITMSNHATVLLHNHSNITARFQWKAVGTGEQEDQLKLRWLYDFLNECRVDTTCRERIVRLTHSCQTEVAEIRGDLMLFNDDIFSLEPKEGEIRPNCSAEISVFFTPQAAGLYTRTAYCDISGRENRLPLVLTGEGLGPRLHLRFEEMDIGEVFIRVNHRYEAYLVNKGPVEASFKLIPPTTAMGSCFTFVPQEGTVAPHKLQAIQFSFCPTILGKFEEEFCFEVTESPEPLIFTVRGSVMGPTFHVDVPALNFGDISFGFPRTLKFCLFDTSLIPMAFSSCIPEDNFGELSVDSSTQICRPTKEFTISPCCGTVRALGSQDIKVTLCPNTVGDYNLELLLDVEDVGKKVLALPLTARYQHLSCTCLSFPVHLSPAHCLAALQRRSVAS</sequence>
<dbReference type="GO" id="GO:1904158">
    <property type="term" value="P:axonemal central apparatus assembly"/>
    <property type="evidence" value="ECO:0007669"/>
    <property type="project" value="TreeGrafter"/>
</dbReference>
<organism evidence="8 9">
    <name type="scientific">Serinus canaria</name>
    <name type="common">Island canary</name>
    <name type="synonym">Fringilla canaria</name>
    <dbReference type="NCBI Taxonomy" id="9135"/>
    <lineage>
        <taxon>Eukaryota</taxon>
        <taxon>Metazoa</taxon>
        <taxon>Chordata</taxon>
        <taxon>Craniata</taxon>
        <taxon>Vertebrata</taxon>
        <taxon>Euteleostomi</taxon>
        <taxon>Archelosauria</taxon>
        <taxon>Archosauria</taxon>
        <taxon>Dinosauria</taxon>
        <taxon>Saurischia</taxon>
        <taxon>Theropoda</taxon>
        <taxon>Coelurosauria</taxon>
        <taxon>Aves</taxon>
        <taxon>Neognathae</taxon>
        <taxon>Neoaves</taxon>
        <taxon>Telluraves</taxon>
        <taxon>Australaves</taxon>
        <taxon>Passeriformes</taxon>
        <taxon>Passeroidea</taxon>
        <taxon>Fringillidae</taxon>
        <taxon>Carduelinae</taxon>
        <taxon>Serinus</taxon>
    </lineage>
</organism>